<comment type="similarity">
    <text evidence="1">Belongs to the bacterial solute-binding protein 9 family.</text>
</comment>
<proteinExistence type="inferred from homology"/>
<protein>
    <submittedName>
        <fullName evidence="4">ZinT/AdcA family metal-binding protein</fullName>
    </submittedName>
</protein>
<dbReference type="PANTHER" id="PTHR42953">
    <property type="entry name" value="HIGH-AFFINITY ZINC UPTAKE SYSTEM PROTEIN ZNUA-RELATED"/>
    <property type="match status" value="1"/>
</dbReference>
<comment type="caution">
    <text evidence="4">The sequence shown here is derived from an EMBL/GenBank/DDBJ whole genome shotgun (WGS) entry which is preliminary data.</text>
</comment>
<evidence type="ECO:0000313" key="5">
    <source>
        <dbReference type="Proteomes" id="UP000310168"/>
    </source>
</evidence>
<dbReference type="InterPro" id="IPR012674">
    <property type="entry name" value="Calycin"/>
</dbReference>
<keyword evidence="2" id="KW-0813">Transport</keyword>
<dbReference type="InterPro" id="IPR050492">
    <property type="entry name" value="Bact_metal-bind_prot9"/>
</dbReference>
<keyword evidence="5" id="KW-1185">Reference proteome</keyword>
<accession>A0ABY2TSW8</accession>
<reference evidence="4 5" key="1">
    <citation type="journal article" date="2019" name="Anaerobe">
        <title>Brachyspira catarrhinii sp. nov., an anaerobic intestinal spirochaete isolated from vervet monkeys may have been misidentified as Brachyspira aalborgi in previous studies.</title>
        <authorList>
            <person name="Phillips N.D."/>
            <person name="La T."/>
            <person name="Hampson D.J."/>
        </authorList>
    </citation>
    <scope>NUCLEOTIDE SEQUENCE [LARGE SCALE GENOMIC DNA]</scope>
    <source>
        <strain evidence="4 5">Z12</strain>
    </source>
</reference>
<dbReference type="EMBL" id="SJDU01000046">
    <property type="protein sequence ID" value="TKZ35859.1"/>
    <property type="molecule type" value="Genomic_DNA"/>
</dbReference>
<sequence>MNKIIYVFISLLLTAIILISCGENNAATKNDKLSIVATIFPEYDWVNEILGDKAENVEVTMLLDNGVDLHSYQPTIDDIAKISDCDMFIYVGGESDGWVKDALKNAKNDKMKVINLLEVLGDSAKTEELVEGMQEEEHDHHHHHEEITEADIENRSLSDFSGEWKSLYPYIDDLGEYFEHRAEEDDDKTTTKETYIEKYRTSWFCEADKISVDGNKITFAYSEGKTYSADYKYSGYRIKTNEEGKIASVRYQFETDSDDAPKYVQFNDHGHEPQKSEHFHIYFGNNGFASLMDSKNNPFFVKSALSTNEILEELMGHEHEEEKDEHVWLSLKNAEILCKAIADNLSEIDPQNKDIYSANVSTYIKKLSALDEEYKKMANASMRKVVLFGDRFPFRYLVDDYGIDYYAAFVGCSAETEASFETMAFLSKKTDELKLPCVLTIEGANHKIAQTVVANTSAKNQKVLTMDSMQATTSSDVKNGVTYLSVMENNLNALREALN</sequence>
<dbReference type="Gene3D" id="3.40.50.1980">
    <property type="entry name" value="Nitrogenase molybdenum iron protein domain"/>
    <property type="match status" value="3"/>
</dbReference>
<dbReference type="Proteomes" id="UP000310168">
    <property type="component" value="Unassembled WGS sequence"/>
</dbReference>
<evidence type="ECO:0000313" key="4">
    <source>
        <dbReference type="EMBL" id="TKZ35859.1"/>
    </source>
</evidence>
<dbReference type="PANTHER" id="PTHR42953:SF3">
    <property type="entry name" value="HIGH-AFFINITY ZINC UPTAKE SYSTEM PROTEIN ZNUA"/>
    <property type="match status" value="1"/>
</dbReference>
<evidence type="ECO:0000256" key="2">
    <source>
        <dbReference type="ARBA" id="ARBA00022448"/>
    </source>
</evidence>
<evidence type="ECO:0000256" key="1">
    <source>
        <dbReference type="ARBA" id="ARBA00011028"/>
    </source>
</evidence>
<keyword evidence="3" id="KW-0732">Signal</keyword>
<evidence type="ECO:0000256" key="3">
    <source>
        <dbReference type="ARBA" id="ARBA00022729"/>
    </source>
</evidence>
<dbReference type="SUPFAM" id="SSF50814">
    <property type="entry name" value="Lipocalins"/>
    <property type="match status" value="1"/>
</dbReference>
<organism evidence="4 5">
    <name type="scientific">Brachyspira catarrhinii</name>
    <dbReference type="NCBI Taxonomy" id="2528966"/>
    <lineage>
        <taxon>Bacteria</taxon>
        <taxon>Pseudomonadati</taxon>
        <taxon>Spirochaetota</taxon>
        <taxon>Spirochaetia</taxon>
        <taxon>Brachyspirales</taxon>
        <taxon>Brachyspiraceae</taxon>
        <taxon>Brachyspira</taxon>
    </lineage>
</organism>
<dbReference type="PROSITE" id="PS51257">
    <property type="entry name" value="PROKAR_LIPOPROTEIN"/>
    <property type="match status" value="1"/>
</dbReference>
<dbReference type="InterPro" id="IPR006127">
    <property type="entry name" value="ZnuA-like"/>
</dbReference>
<gene>
    <name evidence="4" type="ORF">EZH24_03065</name>
</gene>
<dbReference type="RefSeq" id="WP_137997663.1">
    <property type="nucleotide sequence ID" value="NZ_SJDU01000046.1"/>
</dbReference>
<dbReference type="SUPFAM" id="SSF53807">
    <property type="entry name" value="Helical backbone' metal receptor"/>
    <property type="match status" value="1"/>
</dbReference>
<name>A0ABY2TSW8_9SPIR</name>
<dbReference type="Pfam" id="PF01297">
    <property type="entry name" value="ZnuA"/>
    <property type="match status" value="2"/>
</dbReference>